<dbReference type="InterPro" id="IPR019979">
    <property type="entry name" value="Ribosomal_uS17_CS"/>
</dbReference>
<dbReference type="PRINTS" id="PR00973">
    <property type="entry name" value="RIBOSOMALS17"/>
</dbReference>
<name>A0A1M5MHS8_9GAMM</name>
<keyword evidence="5 6" id="KW-0687">Ribonucleoprotein</keyword>
<proteinExistence type="inferred from homology"/>
<evidence type="ECO:0000256" key="5">
    <source>
        <dbReference type="ARBA" id="ARBA00023274"/>
    </source>
</evidence>
<evidence type="ECO:0000256" key="1">
    <source>
        <dbReference type="ARBA" id="ARBA00010254"/>
    </source>
</evidence>
<protein>
    <recommendedName>
        <fullName evidence="6">Small ribosomal subunit protein uS17</fullName>
    </recommendedName>
</protein>
<reference evidence="8 9" key="1">
    <citation type="submission" date="2016-11" db="EMBL/GenBank/DDBJ databases">
        <authorList>
            <person name="Jaros S."/>
            <person name="Januszkiewicz K."/>
            <person name="Wedrychowicz H."/>
        </authorList>
    </citation>
    <scope>NUCLEOTIDE SEQUENCE [LARGE SCALE GENOMIC DNA]</scope>
    <source>
        <strain evidence="8 9">CGMCC 1.7049</strain>
    </source>
</reference>
<evidence type="ECO:0000256" key="2">
    <source>
        <dbReference type="ARBA" id="ARBA00022730"/>
    </source>
</evidence>
<dbReference type="EMBL" id="FQWZ01000003">
    <property type="protein sequence ID" value="SHG76672.1"/>
    <property type="molecule type" value="Genomic_DNA"/>
</dbReference>
<dbReference type="InterPro" id="IPR012340">
    <property type="entry name" value="NA-bd_OB-fold"/>
</dbReference>
<evidence type="ECO:0000313" key="9">
    <source>
        <dbReference type="Proteomes" id="UP000199758"/>
    </source>
</evidence>
<dbReference type="GO" id="GO:0006412">
    <property type="term" value="P:translation"/>
    <property type="evidence" value="ECO:0007669"/>
    <property type="project" value="UniProtKB-UniRule"/>
</dbReference>
<evidence type="ECO:0000256" key="7">
    <source>
        <dbReference type="RuleBase" id="RU003872"/>
    </source>
</evidence>
<dbReference type="NCBIfam" id="TIGR03635">
    <property type="entry name" value="uS17_bact"/>
    <property type="match status" value="1"/>
</dbReference>
<dbReference type="GO" id="GO:0022627">
    <property type="term" value="C:cytosolic small ribosomal subunit"/>
    <property type="evidence" value="ECO:0007669"/>
    <property type="project" value="UniProtKB-UniRule"/>
</dbReference>
<dbReference type="PANTHER" id="PTHR10744">
    <property type="entry name" value="40S RIBOSOMAL PROTEIN S11 FAMILY MEMBER"/>
    <property type="match status" value="1"/>
</dbReference>
<organism evidence="8 9">
    <name type="scientific">Hydrocarboniphaga daqingensis</name>
    <dbReference type="NCBI Taxonomy" id="490188"/>
    <lineage>
        <taxon>Bacteria</taxon>
        <taxon>Pseudomonadati</taxon>
        <taxon>Pseudomonadota</taxon>
        <taxon>Gammaproteobacteria</taxon>
        <taxon>Nevskiales</taxon>
        <taxon>Nevskiaceae</taxon>
        <taxon>Hydrocarboniphaga</taxon>
    </lineage>
</organism>
<keyword evidence="9" id="KW-1185">Reference proteome</keyword>
<evidence type="ECO:0000256" key="3">
    <source>
        <dbReference type="ARBA" id="ARBA00022884"/>
    </source>
</evidence>
<dbReference type="Proteomes" id="UP000199758">
    <property type="component" value="Unassembled WGS sequence"/>
</dbReference>
<dbReference type="GO" id="GO:0019843">
    <property type="term" value="F:rRNA binding"/>
    <property type="evidence" value="ECO:0007669"/>
    <property type="project" value="UniProtKB-UniRule"/>
</dbReference>
<evidence type="ECO:0000256" key="4">
    <source>
        <dbReference type="ARBA" id="ARBA00022980"/>
    </source>
</evidence>
<dbReference type="OrthoDB" id="9811714at2"/>
<sequence length="94" mass="10708">MSEVENTSPATAEHKERRIVGRVASNKGDKTITVVVERTVKHPIYNKILRRSTKLYAHDEANQCKEGDLVAIVETRPLSRTKRFKLVEIIQTHA</sequence>
<dbReference type="STRING" id="490188.SAMN04488068_1267"/>
<dbReference type="GO" id="GO:0003735">
    <property type="term" value="F:structural constituent of ribosome"/>
    <property type="evidence" value="ECO:0007669"/>
    <property type="project" value="UniProtKB-UniRule"/>
</dbReference>
<dbReference type="PANTHER" id="PTHR10744:SF1">
    <property type="entry name" value="SMALL RIBOSOMAL SUBUNIT PROTEIN US17M"/>
    <property type="match status" value="1"/>
</dbReference>
<comment type="subunit">
    <text evidence="6">Part of the 30S ribosomal subunit.</text>
</comment>
<dbReference type="NCBIfam" id="NF004123">
    <property type="entry name" value="PRK05610.1"/>
    <property type="match status" value="1"/>
</dbReference>
<gene>
    <name evidence="6" type="primary">rpsQ</name>
    <name evidence="8" type="ORF">SAMN04488068_1267</name>
</gene>
<dbReference type="InterPro" id="IPR019984">
    <property type="entry name" value="Ribosomal_uS17_bact/chlr"/>
</dbReference>
<accession>A0A1M5MHS8</accession>
<comment type="function">
    <text evidence="6">One of the primary rRNA binding proteins, it binds specifically to the 5'-end of 16S ribosomal RNA.</text>
</comment>
<dbReference type="CDD" id="cd00364">
    <property type="entry name" value="Ribosomal_uS17"/>
    <property type="match status" value="1"/>
</dbReference>
<keyword evidence="4 6" id="KW-0689">Ribosomal protein</keyword>
<evidence type="ECO:0000256" key="6">
    <source>
        <dbReference type="HAMAP-Rule" id="MF_01345"/>
    </source>
</evidence>
<dbReference type="PROSITE" id="PS00056">
    <property type="entry name" value="RIBOSOMAL_S17"/>
    <property type="match status" value="1"/>
</dbReference>
<dbReference type="HAMAP" id="MF_01345_B">
    <property type="entry name" value="Ribosomal_uS17_B"/>
    <property type="match status" value="1"/>
</dbReference>
<dbReference type="Gene3D" id="2.40.50.140">
    <property type="entry name" value="Nucleic acid-binding proteins"/>
    <property type="match status" value="1"/>
</dbReference>
<dbReference type="AlphaFoldDB" id="A0A1M5MHS8"/>
<dbReference type="SUPFAM" id="SSF50249">
    <property type="entry name" value="Nucleic acid-binding proteins"/>
    <property type="match status" value="1"/>
</dbReference>
<comment type="similarity">
    <text evidence="1 6 7">Belongs to the universal ribosomal protein uS17 family.</text>
</comment>
<dbReference type="Pfam" id="PF00366">
    <property type="entry name" value="Ribosomal_S17"/>
    <property type="match status" value="1"/>
</dbReference>
<keyword evidence="2 6" id="KW-0699">rRNA-binding</keyword>
<dbReference type="RefSeq" id="WP_072895577.1">
    <property type="nucleotide sequence ID" value="NZ_FQWZ01000003.1"/>
</dbReference>
<dbReference type="InterPro" id="IPR000266">
    <property type="entry name" value="Ribosomal_uS17"/>
</dbReference>
<keyword evidence="3 6" id="KW-0694">RNA-binding</keyword>
<evidence type="ECO:0000313" key="8">
    <source>
        <dbReference type="EMBL" id="SHG76672.1"/>
    </source>
</evidence>